<name>A0A2P9ASQ7_9HYPH</name>
<dbReference type="AlphaFoldDB" id="A0A2P9ASQ7"/>
<dbReference type="Proteomes" id="UP000245698">
    <property type="component" value="Unassembled WGS sequence"/>
</dbReference>
<evidence type="ECO:0000313" key="2">
    <source>
        <dbReference type="Proteomes" id="UP000245698"/>
    </source>
</evidence>
<proteinExistence type="predicted"/>
<accession>A0A2P9ASQ7</accession>
<evidence type="ECO:0000313" key="1">
    <source>
        <dbReference type="EMBL" id="SJM34201.1"/>
    </source>
</evidence>
<protein>
    <submittedName>
        <fullName evidence="1">Uncharacterized protein</fullName>
    </submittedName>
</protein>
<keyword evidence="2" id="KW-1185">Reference proteome</keyword>
<gene>
    <name evidence="1" type="ORF">BQ8482_390003</name>
</gene>
<dbReference type="EMBL" id="FUIG01000047">
    <property type="protein sequence ID" value="SJM34201.1"/>
    <property type="molecule type" value="Genomic_DNA"/>
</dbReference>
<reference evidence="2" key="1">
    <citation type="submission" date="2016-12" db="EMBL/GenBank/DDBJ databases">
        <authorList>
            <person name="Brunel B."/>
        </authorList>
    </citation>
    <scope>NUCLEOTIDE SEQUENCE [LARGE SCALE GENOMIC DNA]</scope>
</reference>
<organism evidence="1 2">
    <name type="scientific">Mesorhizobium delmotii</name>
    <dbReference type="NCBI Taxonomy" id="1631247"/>
    <lineage>
        <taxon>Bacteria</taxon>
        <taxon>Pseudomonadati</taxon>
        <taxon>Pseudomonadota</taxon>
        <taxon>Alphaproteobacteria</taxon>
        <taxon>Hyphomicrobiales</taxon>
        <taxon>Phyllobacteriaceae</taxon>
        <taxon>Mesorhizobium</taxon>
    </lineage>
</organism>
<sequence>MPGDSDGAIKPFGQAPRNAIYTSSALKACNSVLRRRRRRRLYLKRQAGCTQISKKGSPRTALLHRISAGNAGADYWPARSYSLGGAAASALADGVTLQLSGFGSDLQMVAPVSSSTD</sequence>